<dbReference type="OrthoDB" id="645487at2"/>
<dbReference type="Proteomes" id="UP000183788">
    <property type="component" value="Unassembled WGS sequence"/>
</dbReference>
<evidence type="ECO:0000313" key="5">
    <source>
        <dbReference type="Proteomes" id="UP001326715"/>
    </source>
</evidence>
<gene>
    <name evidence="2" type="ORF">SAMN05661012_04125</name>
    <name evidence="3" type="ORF">SR876_10440</name>
</gene>
<dbReference type="RefSeq" id="WP_072363118.1">
    <property type="nucleotide sequence ID" value="NZ_CP139972.1"/>
</dbReference>
<evidence type="ECO:0000313" key="2">
    <source>
        <dbReference type="EMBL" id="SFW74242.1"/>
    </source>
</evidence>
<proteinExistence type="predicted"/>
<dbReference type="PROSITE" id="PS51257">
    <property type="entry name" value="PROKAR_LIPOPROTEIN"/>
    <property type="match status" value="1"/>
</dbReference>
<feature type="signal peptide" evidence="1">
    <location>
        <begin position="1"/>
        <end position="26"/>
    </location>
</feature>
<evidence type="ECO:0000313" key="3">
    <source>
        <dbReference type="EMBL" id="WQG91924.1"/>
    </source>
</evidence>
<feature type="chain" id="PRO_5012023975" evidence="1">
    <location>
        <begin position="27"/>
        <end position="253"/>
    </location>
</feature>
<dbReference type="EMBL" id="CP140154">
    <property type="protein sequence ID" value="WQG91924.1"/>
    <property type="molecule type" value="Genomic_DNA"/>
</dbReference>
<evidence type="ECO:0000256" key="1">
    <source>
        <dbReference type="SAM" id="SignalP"/>
    </source>
</evidence>
<evidence type="ECO:0000313" key="4">
    <source>
        <dbReference type="Proteomes" id="UP000183788"/>
    </source>
</evidence>
<name>A0A1K1RQS7_9BACT</name>
<dbReference type="STRING" id="1004.SAMN05661012_04125"/>
<dbReference type="EMBL" id="FPIZ01000013">
    <property type="protein sequence ID" value="SFW74242.1"/>
    <property type="molecule type" value="Genomic_DNA"/>
</dbReference>
<dbReference type="AlphaFoldDB" id="A0A1K1RQS7"/>
<dbReference type="Proteomes" id="UP001326715">
    <property type="component" value="Chromosome"/>
</dbReference>
<reference evidence="2 4" key="1">
    <citation type="submission" date="2016-11" db="EMBL/GenBank/DDBJ databases">
        <authorList>
            <person name="Jaros S."/>
            <person name="Januszkiewicz K."/>
            <person name="Wedrychowicz H."/>
        </authorList>
    </citation>
    <scope>NUCLEOTIDE SEQUENCE [LARGE SCALE GENOMIC DNA]</scope>
    <source>
        <strain evidence="2 4">DSM 784</strain>
    </source>
</reference>
<accession>A0A1K1RQS7</accession>
<keyword evidence="5" id="KW-1185">Reference proteome</keyword>
<protein>
    <submittedName>
        <fullName evidence="2">Uncharacterized protein</fullName>
    </submittedName>
</protein>
<reference evidence="3 5" key="2">
    <citation type="submission" date="2023-11" db="EMBL/GenBank/DDBJ databases">
        <title>MicrobeMod: A computational toolkit for identifying prokaryotic methylation and restriction-modification with nanopore sequencing.</title>
        <authorList>
            <person name="Crits-Christoph A."/>
            <person name="Kang S.C."/>
            <person name="Lee H."/>
            <person name="Ostrov N."/>
        </authorList>
    </citation>
    <scope>NUCLEOTIDE SEQUENCE [LARGE SCALE GENOMIC DNA]</scope>
    <source>
        <strain evidence="3 5">ATCC 23090</strain>
    </source>
</reference>
<organism evidence="2 4">
    <name type="scientific">Chitinophaga sancti</name>
    <dbReference type="NCBI Taxonomy" id="1004"/>
    <lineage>
        <taxon>Bacteria</taxon>
        <taxon>Pseudomonadati</taxon>
        <taxon>Bacteroidota</taxon>
        <taxon>Chitinophagia</taxon>
        <taxon>Chitinophagales</taxon>
        <taxon>Chitinophagaceae</taxon>
        <taxon>Chitinophaga</taxon>
    </lineage>
</organism>
<keyword evidence="1" id="KW-0732">Signal</keyword>
<sequence length="253" mass="27300">MKTHRQSWHVRKMALSLALISGMALIVSSCKKDEDDGTISTEEMVEAVSQTFTTQSGGVISVTNLSSGIVNDVKNAAATGRFADQCNIPHSKNLTGASADTATKYVWSYGLSVNWLLNCTEKVPSVFDINIAGKALYDLPRMSSEDSVTNKITVTNLEDSAMYKMTLNYSRVGTQQSKIGKMHKFTSTVTIKSTNMYLNKTTLKIASGTATVSIHGEGSGGKSFTLSGYLTFSGNDAASLVLNDTKYTVSWIK</sequence>